<keyword evidence="3" id="KW-1185">Reference proteome</keyword>
<feature type="region of interest" description="Disordered" evidence="1">
    <location>
        <begin position="56"/>
        <end position="76"/>
    </location>
</feature>
<protein>
    <submittedName>
        <fullName evidence="2">Uncharacterized protein</fullName>
    </submittedName>
</protein>
<evidence type="ECO:0000256" key="1">
    <source>
        <dbReference type="SAM" id="MobiDB-lite"/>
    </source>
</evidence>
<gene>
    <name evidence="2" type="ORF">ElyMa_001776300</name>
</gene>
<evidence type="ECO:0000313" key="2">
    <source>
        <dbReference type="EMBL" id="GFR58768.1"/>
    </source>
</evidence>
<comment type="caution">
    <text evidence="2">The sequence shown here is derived from an EMBL/GenBank/DDBJ whole genome shotgun (WGS) entry which is preliminary data.</text>
</comment>
<organism evidence="2 3">
    <name type="scientific">Elysia marginata</name>
    <dbReference type="NCBI Taxonomy" id="1093978"/>
    <lineage>
        <taxon>Eukaryota</taxon>
        <taxon>Metazoa</taxon>
        <taxon>Spiralia</taxon>
        <taxon>Lophotrochozoa</taxon>
        <taxon>Mollusca</taxon>
        <taxon>Gastropoda</taxon>
        <taxon>Heterobranchia</taxon>
        <taxon>Euthyneura</taxon>
        <taxon>Panpulmonata</taxon>
        <taxon>Sacoglossa</taxon>
        <taxon>Placobranchoidea</taxon>
        <taxon>Plakobranchidae</taxon>
        <taxon>Elysia</taxon>
    </lineage>
</organism>
<accession>A0AAV4ECV6</accession>
<name>A0AAV4ECV6_9GAST</name>
<reference evidence="2 3" key="1">
    <citation type="journal article" date="2021" name="Elife">
        <title>Chloroplast acquisition without the gene transfer in kleptoplastic sea slugs, Plakobranchus ocellatus.</title>
        <authorList>
            <person name="Maeda T."/>
            <person name="Takahashi S."/>
            <person name="Yoshida T."/>
            <person name="Shimamura S."/>
            <person name="Takaki Y."/>
            <person name="Nagai Y."/>
            <person name="Toyoda A."/>
            <person name="Suzuki Y."/>
            <person name="Arimoto A."/>
            <person name="Ishii H."/>
            <person name="Satoh N."/>
            <person name="Nishiyama T."/>
            <person name="Hasebe M."/>
            <person name="Maruyama T."/>
            <person name="Minagawa J."/>
            <person name="Obokata J."/>
            <person name="Shigenobu S."/>
        </authorList>
    </citation>
    <scope>NUCLEOTIDE SEQUENCE [LARGE SCALE GENOMIC DNA]</scope>
</reference>
<dbReference type="AlphaFoldDB" id="A0AAV4ECV6"/>
<feature type="compositionally biased region" description="Polar residues" evidence="1">
    <location>
        <begin position="56"/>
        <end position="71"/>
    </location>
</feature>
<proteinExistence type="predicted"/>
<sequence>MQKWFEGWSEVVRHQAFLACLHSTGQTTQAWTGKESISPARGLVATRRRTLESVMTGQRFSSQQQRPSNAPSALHSGSPYMACGATSVYTDKAQTFLWS</sequence>
<evidence type="ECO:0000313" key="3">
    <source>
        <dbReference type="Proteomes" id="UP000762676"/>
    </source>
</evidence>
<dbReference type="EMBL" id="BMAT01003620">
    <property type="protein sequence ID" value="GFR58768.1"/>
    <property type="molecule type" value="Genomic_DNA"/>
</dbReference>
<dbReference type="Proteomes" id="UP000762676">
    <property type="component" value="Unassembled WGS sequence"/>
</dbReference>